<feature type="transmembrane region" description="Helical" evidence="5">
    <location>
        <begin position="220"/>
        <end position="244"/>
    </location>
</feature>
<dbReference type="Pfam" id="PF00654">
    <property type="entry name" value="Voltage_CLC"/>
    <property type="match status" value="1"/>
</dbReference>
<accession>A0ABU5VNH9</accession>
<dbReference type="PRINTS" id="PR00762">
    <property type="entry name" value="CLCHANNEL"/>
</dbReference>
<evidence type="ECO:0000256" key="2">
    <source>
        <dbReference type="ARBA" id="ARBA00022692"/>
    </source>
</evidence>
<proteinExistence type="predicted"/>
<evidence type="ECO:0000313" key="7">
    <source>
        <dbReference type="Proteomes" id="UP001302274"/>
    </source>
</evidence>
<evidence type="ECO:0000256" key="1">
    <source>
        <dbReference type="ARBA" id="ARBA00004141"/>
    </source>
</evidence>
<evidence type="ECO:0000256" key="4">
    <source>
        <dbReference type="ARBA" id="ARBA00023136"/>
    </source>
</evidence>
<dbReference type="Proteomes" id="UP001302274">
    <property type="component" value="Unassembled WGS sequence"/>
</dbReference>
<feature type="transmembrane region" description="Helical" evidence="5">
    <location>
        <begin position="15"/>
        <end position="37"/>
    </location>
</feature>
<reference evidence="6 7" key="1">
    <citation type="submission" date="2023-11" db="EMBL/GenBank/DDBJ databases">
        <title>A Novel Polar Bacteriovorax (B. antarcticus) Isolated from the Biocrust in Antarctica.</title>
        <authorList>
            <person name="Mun W."/>
            <person name="Choi S.Y."/>
            <person name="Mitchell R.J."/>
        </authorList>
    </citation>
    <scope>NUCLEOTIDE SEQUENCE [LARGE SCALE GENOMIC DNA]</scope>
    <source>
        <strain evidence="6 7">PP10</strain>
    </source>
</reference>
<dbReference type="RefSeq" id="WP_323574026.1">
    <property type="nucleotide sequence ID" value="NZ_JAYGJQ010000001.1"/>
</dbReference>
<dbReference type="PANTHER" id="PTHR43427">
    <property type="entry name" value="CHLORIDE CHANNEL PROTEIN CLC-E"/>
    <property type="match status" value="1"/>
</dbReference>
<protein>
    <submittedName>
        <fullName evidence="6">Chloride channel protein</fullName>
    </submittedName>
</protein>
<dbReference type="InterPro" id="IPR001807">
    <property type="entry name" value="ClC"/>
</dbReference>
<organism evidence="6 7">
    <name type="scientific">Bacteriovorax antarcticus</name>
    <dbReference type="NCBI Taxonomy" id="3088717"/>
    <lineage>
        <taxon>Bacteria</taxon>
        <taxon>Pseudomonadati</taxon>
        <taxon>Bdellovibrionota</taxon>
        <taxon>Bacteriovoracia</taxon>
        <taxon>Bacteriovoracales</taxon>
        <taxon>Bacteriovoracaceae</taxon>
        <taxon>Bacteriovorax</taxon>
    </lineage>
</organism>
<feature type="transmembrane region" description="Helical" evidence="5">
    <location>
        <begin position="182"/>
        <end position="208"/>
    </location>
</feature>
<keyword evidence="2 5" id="KW-0812">Transmembrane</keyword>
<comment type="caution">
    <text evidence="6">The sequence shown here is derived from an EMBL/GenBank/DDBJ whole genome shotgun (WGS) entry which is preliminary data.</text>
</comment>
<dbReference type="EMBL" id="JAYGJQ010000001">
    <property type="protein sequence ID" value="MEA9354595.1"/>
    <property type="molecule type" value="Genomic_DNA"/>
</dbReference>
<feature type="transmembrane region" description="Helical" evidence="5">
    <location>
        <begin position="49"/>
        <end position="68"/>
    </location>
</feature>
<dbReference type="PANTHER" id="PTHR43427:SF12">
    <property type="entry name" value="CHLORIDE TRANSPORTER"/>
    <property type="match status" value="1"/>
</dbReference>
<keyword evidence="3 5" id="KW-1133">Transmembrane helix</keyword>
<keyword evidence="4 5" id="KW-0472">Membrane</keyword>
<sequence>MDKSKTFEVQMFKKMIVWCSLAVVIGICAGVASTLFLHSVDWAIEFRRAHSWMIIFLPLVGFLVAWFYKIYGKEVQHGNNLIIDEIHKPTKTIPFRMVPMIFIGAVISHLFGASVGREGAAVQMGAGLSDQFSKYLGRFYNNRKLILMMGMSAGFSSIFGAPIAGAIFGFEVLFIGTLVYDALLPCLVAAVVGYYTALLLGVVHAHYFYMEIPSVSIPGILSAIIAGVAFGLTAKFFVWSLHALKDLYQEKIKNELLFPVIGGSILVVCYYLFGSDRYHSLGEEIIRASFTQHVYPWDFLGKIFTTALSVGSGFRGGEVMSLFYIGATLGNALAFILPLAYPVLAALGFVSVFAGAANVPIASVILAFELFGPGIGVYAALAIVTSYLFSGRHGIYHSQRTHTEKNI</sequence>
<evidence type="ECO:0000256" key="5">
    <source>
        <dbReference type="SAM" id="Phobius"/>
    </source>
</evidence>
<dbReference type="SUPFAM" id="SSF81340">
    <property type="entry name" value="Clc chloride channel"/>
    <property type="match status" value="1"/>
</dbReference>
<feature type="transmembrane region" description="Helical" evidence="5">
    <location>
        <begin position="145"/>
        <end position="170"/>
    </location>
</feature>
<dbReference type="InterPro" id="IPR050368">
    <property type="entry name" value="ClC-type_chloride_channel"/>
</dbReference>
<feature type="transmembrane region" description="Helical" evidence="5">
    <location>
        <begin position="97"/>
        <end position="115"/>
    </location>
</feature>
<name>A0ABU5VNH9_9BACT</name>
<evidence type="ECO:0000313" key="6">
    <source>
        <dbReference type="EMBL" id="MEA9354595.1"/>
    </source>
</evidence>
<evidence type="ECO:0000256" key="3">
    <source>
        <dbReference type="ARBA" id="ARBA00022989"/>
    </source>
</evidence>
<comment type="subcellular location">
    <subcellularLocation>
        <location evidence="1">Membrane</location>
        <topology evidence="1">Multi-pass membrane protein</topology>
    </subcellularLocation>
</comment>
<keyword evidence="7" id="KW-1185">Reference proteome</keyword>
<feature type="transmembrane region" description="Helical" evidence="5">
    <location>
        <begin position="371"/>
        <end position="390"/>
    </location>
</feature>
<dbReference type="InterPro" id="IPR014743">
    <property type="entry name" value="Cl-channel_core"/>
</dbReference>
<gene>
    <name evidence="6" type="ORF">SHI21_00165</name>
</gene>
<feature type="transmembrane region" description="Helical" evidence="5">
    <location>
        <begin position="256"/>
        <end position="273"/>
    </location>
</feature>
<dbReference type="Gene3D" id="1.10.3080.10">
    <property type="entry name" value="Clc chloride channel"/>
    <property type="match status" value="1"/>
</dbReference>